<protein>
    <recommendedName>
        <fullName evidence="3">Ribosome maturation factor RimP</fullName>
    </recommendedName>
</protein>
<dbReference type="FunFam" id="3.30.300.70:FF:000001">
    <property type="entry name" value="Ribosome maturation factor RimP"/>
    <property type="match status" value="1"/>
</dbReference>
<evidence type="ECO:0000256" key="3">
    <source>
        <dbReference type="HAMAP-Rule" id="MF_01077"/>
    </source>
</evidence>
<comment type="caution">
    <text evidence="6">The sequence shown here is derived from an EMBL/GenBank/DDBJ whole genome shotgun (WGS) entry which is preliminary data.</text>
</comment>
<accession>A0A845R1N1</accession>
<dbReference type="Pfam" id="PF17384">
    <property type="entry name" value="DUF150_C"/>
    <property type="match status" value="1"/>
</dbReference>
<dbReference type="NCBIfam" id="NF000928">
    <property type="entry name" value="PRK00092.1-2"/>
    <property type="match status" value="1"/>
</dbReference>
<dbReference type="SUPFAM" id="SSF74942">
    <property type="entry name" value="YhbC-like, C-terminal domain"/>
    <property type="match status" value="1"/>
</dbReference>
<dbReference type="Gene3D" id="3.30.300.70">
    <property type="entry name" value="RimP-like superfamily, N-terminal"/>
    <property type="match status" value="1"/>
</dbReference>
<dbReference type="OrthoDB" id="9805006at2"/>
<evidence type="ECO:0000313" key="6">
    <source>
        <dbReference type="EMBL" id="NBI07899.1"/>
    </source>
</evidence>
<dbReference type="Gene3D" id="2.30.30.180">
    <property type="entry name" value="Ribosome maturation factor RimP, C-terminal domain"/>
    <property type="match status" value="1"/>
</dbReference>
<dbReference type="GO" id="GO:0000028">
    <property type="term" value="P:ribosomal small subunit assembly"/>
    <property type="evidence" value="ECO:0007669"/>
    <property type="project" value="TreeGrafter"/>
</dbReference>
<evidence type="ECO:0000259" key="4">
    <source>
        <dbReference type="Pfam" id="PF02576"/>
    </source>
</evidence>
<dbReference type="GO" id="GO:0006412">
    <property type="term" value="P:translation"/>
    <property type="evidence" value="ECO:0007669"/>
    <property type="project" value="TreeGrafter"/>
</dbReference>
<keyword evidence="2 3" id="KW-0690">Ribosome biogenesis</keyword>
<dbReference type="SUPFAM" id="SSF75420">
    <property type="entry name" value="YhbC-like, N-terminal domain"/>
    <property type="match status" value="1"/>
</dbReference>
<dbReference type="InterPro" id="IPR028998">
    <property type="entry name" value="RimP_C"/>
</dbReference>
<keyword evidence="7" id="KW-1185">Reference proteome</keyword>
<dbReference type="Proteomes" id="UP000467132">
    <property type="component" value="Unassembled WGS sequence"/>
</dbReference>
<dbReference type="PANTHER" id="PTHR33867">
    <property type="entry name" value="RIBOSOME MATURATION FACTOR RIMP"/>
    <property type="match status" value="1"/>
</dbReference>
<keyword evidence="1 3" id="KW-0963">Cytoplasm</keyword>
<reference evidence="6 7" key="1">
    <citation type="submission" date="2018-08" db="EMBL/GenBank/DDBJ databases">
        <title>Murine metabolic-syndrome-specific gut microbial biobank.</title>
        <authorList>
            <person name="Liu C."/>
        </authorList>
    </citation>
    <scope>NUCLEOTIDE SEQUENCE [LARGE SCALE GENOMIC DNA]</scope>
    <source>
        <strain evidence="6 7">583</strain>
    </source>
</reference>
<proteinExistence type="inferred from homology"/>
<gene>
    <name evidence="3 6" type="primary">rimP</name>
    <name evidence="6" type="ORF">D3Z33_13645</name>
</gene>
<evidence type="ECO:0000259" key="5">
    <source>
        <dbReference type="Pfam" id="PF17384"/>
    </source>
</evidence>
<dbReference type="InterPro" id="IPR028989">
    <property type="entry name" value="RimP_N"/>
</dbReference>
<dbReference type="InterPro" id="IPR003728">
    <property type="entry name" value="Ribosome_maturation_RimP"/>
</dbReference>
<dbReference type="HAMAP" id="MF_01077">
    <property type="entry name" value="RimP"/>
    <property type="match status" value="1"/>
</dbReference>
<dbReference type="PANTHER" id="PTHR33867:SF1">
    <property type="entry name" value="RIBOSOME MATURATION FACTOR RIMP"/>
    <property type="match status" value="1"/>
</dbReference>
<name>A0A845R1N1_9CLOT</name>
<dbReference type="InterPro" id="IPR036847">
    <property type="entry name" value="RimP_C_sf"/>
</dbReference>
<organism evidence="6 7">
    <name type="scientific">Senegalia massiliensis</name>
    <dbReference type="NCBI Taxonomy" id="1720316"/>
    <lineage>
        <taxon>Bacteria</taxon>
        <taxon>Bacillati</taxon>
        <taxon>Bacillota</taxon>
        <taxon>Clostridia</taxon>
        <taxon>Eubacteriales</taxon>
        <taxon>Clostridiaceae</taxon>
        <taxon>Senegalia</taxon>
    </lineage>
</organism>
<comment type="subcellular location">
    <subcellularLocation>
        <location evidence="3">Cytoplasm</location>
    </subcellularLocation>
</comment>
<sequence>MNKKEVEKQVYNIIYPISQEMDFELVDLEYVKEGPYKYLRVFIDKPGGVSIDDCQNFSKNISEKVDEQDPIKENYFLEVSSPGIDRPFKDDKDFKRALNKEVEVNLYKKINNSKTFVGELIDFDENIIIINNNKEDIKINRTDIAKINIAIKF</sequence>
<evidence type="ECO:0000313" key="7">
    <source>
        <dbReference type="Proteomes" id="UP000467132"/>
    </source>
</evidence>
<comment type="function">
    <text evidence="3">Required for maturation of 30S ribosomal subunits.</text>
</comment>
<dbReference type="AlphaFoldDB" id="A0A845R1N1"/>
<evidence type="ECO:0000256" key="2">
    <source>
        <dbReference type="ARBA" id="ARBA00022517"/>
    </source>
</evidence>
<feature type="domain" description="Ribosome maturation factor RimP N-terminal" evidence="4">
    <location>
        <begin position="13"/>
        <end position="85"/>
    </location>
</feature>
<comment type="similarity">
    <text evidence="3">Belongs to the RimP family.</text>
</comment>
<dbReference type="EMBL" id="QXXA01000016">
    <property type="protein sequence ID" value="NBI07899.1"/>
    <property type="molecule type" value="Genomic_DNA"/>
</dbReference>
<dbReference type="InterPro" id="IPR035956">
    <property type="entry name" value="RimP_N_sf"/>
</dbReference>
<dbReference type="Pfam" id="PF02576">
    <property type="entry name" value="RimP_N"/>
    <property type="match status" value="1"/>
</dbReference>
<dbReference type="CDD" id="cd01734">
    <property type="entry name" value="YlxS_C"/>
    <property type="match status" value="1"/>
</dbReference>
<evidence type="ECO:0000256" key="1">
    <source>
        <dbReference type="ARBA" id="ARBA00022490"/>
    </source>
</evidence>
<dbReference type="RefSeq" id="WP_160198364.1">
    <property type="nucleotide sequence ID" value="NZ_QXXA01000016.1"/>
</dbReference>
<feature type="domain" description="Ribosome maturation factor RimP C-terminal" evidence="5">
    <location>
        <begin position="90"/>
        <end position="153"/>
    </location>
</feature>
<dbReference type="GO" id="GO:0005829">
    <property type="term" value="C:cytosol"/>
    <property type="evidence" value="ECO:0007669"/>
    <property type="project" value="TreeGrafter"/>
</dbReference>